<dbReference type="GO" id="GO:0090173">
    <property type="term" value="P:regulation of synaptonemal complex assembly"/>
    <property type="evidence" value="ECO:0007669"/>
    <property type="project" value="InterPro"/>
</dbReference>
<keyword evidence="2" id="KW-1185">Reference proteome</keyword>
<dbReference type="PANTHER" id="PTHR40375">
    <property type="entry name" value="SPORULATION-SPECIFIC PROTEIN 22"/>
    <property type="match status" value="1"/>
</dbReference>
<dbReference type="PANTHER" id="PTHR40375:SF2">
    <property type="entry name" value="SPORULATION-SPECIFIC PROTEIN 22"/>
    <property type="match status" value="1"/>
</dbReference>
<accession>A0A439D616</accession>
<protein>
    <submittedName>
        <fullName evidence="1">Uncharacterized protein</fullName>
    </submittedName>
</protein>
<proteinExistence type="predicted"/>
<dbReference type="InterPro" id="IPR039057">
    <property type="entry name" value="Spo22/ZIP4"/>
</dbReference>
<dbReference type="STRING" id="363999.A0A439D616"/>
<gene>
    <name evidence="1" type="ORF">EKO27_g5250</name>
</gene>
<reference evidence="1 2" key="1">
    <citation type="submission" date="2018-12" db="EMBL/GenBank/DDBJ databases">
        <title>Draft genome sequence of Xylaria grammica IHI A82.</title>
        <authorList>
            <person name="Buettner E."/>
            <person name="Kellner H."/>
        </authorList>
    </citation>
    <scope>NUCLEOTIDE SEQUENCE [LARGE SCALE GENOMIC DNA]</scope>
    <source>
        <strain evidence="1 2">IHI A82</strain>
    </source>
</reference>
<sequence length="123" mass="14375">MRELVNQMWTLEHFGGEKLAKYMRCLLKATLPMEHNISLNLIKEISTMVKQSASRKECFPSMELEWIAITAFNHGVDLYGINEDELSKTWFSYALTIAHNHRDGGELETHLQEKYTKLTWDDI</sequence>
<dbReference type="Proteomes" id="UP000286045">
    <property type="component" value="Unassembled WGS sequence"/>
</dbReference>
<organism evidence="1 2">
    <name type="scientific">Xylaria grammica</name>
    <dbReference type="NCBI Taxonomy" id="363999"/>
    <lineage>
        <taxon>Eukaryota</taxon>
        <taxon>Fungi</taxon>
        <taxon>Dikarya</taxon>
        <taxon>Ascomycota</taxon>
        <taxon>Pezizomycotina</taxon>
        <taxon>Sordariomycetes</taxon>
        <taxon>Xylariomycetidae</taxon>
        <taxon>Xylariales</taxon>
        <taxon>Xylariaceae</taxon>
        <taxon>Xylaria</taxon>
    </lineage>
</organism>
<evidence type="ECO:0000313" key="1">
    <source>
        <dbReference type="EMBL" id="RWA09852.1"/>
    </source>
</evidence>
<evidence type="ECO:0000313" key="2">
    <source>
        <dbReference type="Proteomes" id="UP000286045"/>
    </source>
</evidence>
<dbReference type="EMBL" id="RYZI01000137">
    <property type="protein sequence ID" value="RWA09852.1"/>
    <property type="molecule type" value="Genomic_DNA"/>
</dbReference>
<dbReference type="AlphaFoldDB" id="A0A439D616"/>
<name>A0A439D616_9PEZI</name>
<comment type="caution">
    <text evidence="1">The sequence shown here is derived from an EMBL/GenBank/DDBJ whole genome shotgun (WGS) entry which is preliminary data.</text>
</comment>